<dbReference type="AlphaFoldDB" id="A0A0M9G7B3"/>
<dbReference type="RefSeq" id="XP_015662456.1">
    <property type="nucleotide sequence ID" value="XM_015798978.1"/>
</dbReference>
<accession>A0A0M9G7B3</accession>
<dbReference type="VEuPathDB" id="TriTrypDB:LpyrH10_03_3040"/>
<dbReference type="InterPro" id="IPR016024">
    <property type="entry name" value="ARM-type_fold"/>
</dbReference>
<comment type="caution">
    <text evidence="2">The sequence shown here is derived from an EMBL/GenBank/DDBJ whole genome shotgun (WGS) entry which is preliminary data.</text>
</comment>
<proteinExistence type="predicted"/>
<dbReference type="SUPFAM" id="SSF48371">
    <property type="entry name" value="ARM repeat"/>
    <property type="match status" value="1"/>
</dbReference>
<feature type="compositionally biased region" description="Low complexity" evidence="1">
    <location>
        <begin position="139"/>
        <end position="156"/>
    </location>
</feature>
<organism evidence="2 3">
    <name type="scientific">Leptomonas pyrrhocoris</name>
    <name type="common">Firebug parasite</name>
    <dbReference type="NCBI Taxonomy" id="157538"/>
    <lineage>
        <taxon>Eukaryota</taxon>
        <taxon>Discoba</taxon>
        <taxon>Euglenozoa</taxon>
        <taxon>Kinetoplastea</taxon>
        <taxon>Metakinetoplastina</taxon>
        <taxon>Trypanosomatida</taxon>
        <taxon>Trypanosomatidae</taxon>
        <taxon>Leishmaniinae</taxon>
        <taxon>Leptomonas</taxon>
    </lineage>
</organism>
<evidence type="ECO:0000313" key="2">
    <source>
        <dbReference type="EMBL" id="KPA84017.1"/>
    </source>
</evidence>
<feature type="region of interest" description="Disordered" evidence="1">
    <location>
        <begin position="133"/>
        <end position="174"/>
    </location>
</feature>
<evidence type="ECO:0000256" key="1">
    <source>
        <dbReference type="SAM" id="MobiDB-lite"/>
    </source>
</evidence>
<reference evidence="2 3" key="1">
    <citation type="submission" date="2015-07" db="EMBL/GenBank/DDBJ databases">
        <title>High-quality genome of monoxenous trypanosomatid Leptomonas pyrrhocoris.</title>
        <authorList>
            <person name="Flegontov P."/>
            <person name="Butenko A."/>
            <person name="Firsov S."/>
            <person name="Vlcek C."/>
            <person name="Logacheva M.D."/>
            <person name="Field M."/>
            <person name="Filatov D."/>
            <person name="Flegontova O."/>
            <person name="Gerasimov E."/>
            <person name="Jackson A.P."/>
            <person name="Kelly S."/>
            <person name="Opperdoes F."/>
            <person name="O'Reilly A."/>
            <person name="Votypka J."/>
            <person name="Yurchenko V."/>
            <person name="Lukes J."/>
        </authorList>
    </citation>
    <scope>NUCLEOTIDE SEQUENCE [LARGE SCALE GENOMIC DNA]</scope>
    <source>
        <strain evidence="2">H10</strain>
    </source>
</reference>
<feature type="region of interest" description="Disordered" evidence="1">
    <location>
        <begin position="718"/>
        <end position="756"/>
    </location>
</feature>
<name>A0A0M9G7B3_LEPPY</name>
<sequence>MSPLARALQARWRQQQQDMLSPSALTVDRRQHTTAEQDALRVLGSIAKWVAMAVEDAAHTVPYLLAFAVAPLPSLRTQVVALAALRGVLSSLPGVYGTDAARAFVEDLFLGEHQALKALSLSALVAVDGSPSEGGNVKGASPLPSAASSSSSSSSLLKRRGGHRSLLSRGGPAVRGELGMINGELSSTSPRNAHAPRQFISSTRRNSPSHVVQEEAPAVQSASKAAELRSRVAHISLCLLNDAATLCRSIADALLSSDALLKASLRFLATAAAAATPQAIAPSSAATKTFDSTQRNAADIIRVLLTLLTTEPAQDNEVALVLCSYDAPRAVCTLAQSLLYPSYDARGAVREAATVDEGGGEAAERLLWNSLKVLGWLTRGCPSGLKHYLRECKSLASFLFHALTVPVAEIREAAALWLAALLETQAHASLPLVNELLDCMPATATTTAAEAGVSTMGALVEMLRWRGAQMHVYGVAAIVCWRWMLLSHPSRVAAVLQRDSSLLATLMELILRISPSSATLVEDTVGTASDVSAHRRIRGAEEKSPSQCPAKASSGARELASASLPLRLMALEAVHVLTLSFALGSLETRARLAAQLVGGSLSPTTLRRLREAAHYLIEKTHPAYYDAFPAMEVKLAEPELSAGMRRAGATLNPPTAVAVRSSELDIAPASPPRATTSVVVRITAGGQWRQLIVESLAELTAGEPAGSSELVAATRTLSLTAPSSSSSRRRTGGASRQSASDRQHHHQLPLLSPPPHLHSATFGLSLSGDADAVAPIRVLGAAFPSSSWGSGEGAEPAKGDGNDDDEHVDEEEHRVDIHSIVSASLAEGQGGAVVPAATALRMPRTVREATLLPTSQSTTSFRFRVVQQAEGLGGLFVQDSMCTVLHLAQHYTSSKEPAWAGQDRRRASQMREKAHTSLTDALHVDALAHPRGTSPSAVFGSAPRFDRTLSPTKRNPFSPVAKVTNSDRAWSIQALRREDVLLFLIRYARLMTELPEAIEAVEDHLYYLRRQLQLCPTRDVRRRCVLNDLYMNVYPSMHLFLRFINQQARRSRGVLQMLSSLNGGTIHSGNLLEAYDAVGQCVGLFAVE</sequence>
<dbReference type="Proteomes" id="UP000037923">
    <property type="component" value="Unassembled WGS sequence"/>
</dbReference>
<gene>
    <name evidence="2" type="ORF">ABB37_02153</name>
</gene>
<dbReference type="EMBL" id="LGTL01000003">
    <property type="protein sequence ID" value="KPA84017.1"/>
    <property type="molecule type" value="Genomic_DNA"/>
</dbReference>
<dbReference type="OMA" id="ESTRHNE"/>
<dbReference type="OrthoDB" id="273204at2759"/>
<feature type="region of interest" description="Disordered" evidence="1">
    <location>
        <begin position="785"/>
        <end position="812"/>
    </location>
</feature>
<dbReference type="GeneID" id="26902448"/>
<feature type="compositionally biased region" description="Low complexity" evidence="1">
    <location>
        <begin position="718"/>
        <end position="740"/>
    </location>
</feature>
<evidence type="ECO:0000313" key="3">
    <source>
        <dbReference type="Proteomes" id="UP000037923"/>
    </source>
</evidence>
<protein>
    <submittedName>
        <fullName evidence="2">Uncharacterized protein</fullName>
    </submittedName>
</protein>
<keyword evidence="3" id="KW-1185">Reference proteome</keyword>